<reference evidence="7" key="1">
    <citation type="journal article" date="2023" name="Proc. Natl. Acad. Sci. U.S.A.">
        <title>Genomic and structural basis for evolution of tropane alkaloid biosynthesis.</title>
        <authorList>
            <person name="Wanga Y.-J."/>
            <person name="Taina T."/>
            <person name="Yua J.-Y."/>
            <person name="Lia J."/>
            <person name="Xua B."/>
            <person name="Chenc J."/>
            <person name="D'Auriad J.C."/>
            <person name="Huanga J.-P."/>
            <person name="Huanga S.-X."/>
        </authorList>
    </citation>
    <scope>NUCLEOTIDE SEQUENCE [LARGE SCALE GENOMIC DNA]</scope>
    <source>
        <strain evidence="7">cv. KIB-2019</strain>
    </source>
</reference>
<evidence type="ECO:0000256" key="3">
    <source>
        <dbReference type="ARBA" id="ARBA00022900"/>
    </source>
</evidence>
<dbReference type="PANTHER" id="PTHR33832:SF15">
    <property type="entry name" value="SERINE-TYPE ENDOPEPTIDASE INHIBITOR"/>
    <property type="match status" value="1"/>
</dbReference>
<evidence type="ECO:0000256" key="2">
    <source>
        <dbReference type="ARBA" id="ARBA00022690"/>
    </source>
</evidence>
<keyword evidence="4" id="KW-1015">Disulfide bond</keyword>
<comment type="caution">
    <text evidence="6">The sequence shown here is derived from an EMBL/GenBank/DDBJ whole genome shotgun (WGS) entry which is preliminary data.</text>
</comment>
<evidence type="ECO:0000313" key="6">
    <source>
        <dbReference type="EMBL" id="KAJ8568837.1"/>
    </source>
</evidence>
<keyword evidence="5" id="KW-0732">Signal</keyword>
<evidence type="ECO:0000256" key="5">
    <source>
        <dbReference type="SAM" id="SignalP"/>
    </source>
</evidence>
<comment type="similarity">
    <text evidence="1">Belongs to the protease inhibitor I20 (potato type II proteinase inhibitor) family.</text>
</comment>
<dbReference type="OrthoDB" id="1539471at2759"/>
<evidence type="ECO:0000313" key="7">
    <source>
        <dbReference type="Proteomes" id="UP001152561"/>
    </source>
</evidence>
<organism evidence="6 7">
    <name type="scientific">Anisodus acutangulus</name>
    <dbReference type="NCBI Taxonomy" id="402998"/>
    <lineage>
        <taxon>Eukaryota</taxon>
        <taxon>Viridiplantae</taxon>
        <taxon>Streptophyta</taxon>
        <taxon>Embryophyta</taxon>
        <taxon>Tracheophyta</taxon>
        <taxon>Spermatophyta</taxon>
        <taxon>Magnoliopsida</taxon>
        <taxon>eudicotyledons</taxon>
        <taxon>Gunneridae</taxon>
        <taxon>Pentapetalae</taxon>
        <taxon>asterids</taxon>
        <taxon>lamiids</taxon>
        <taxon>Solanales</taxon>
        <taxon>Solanaceae</taxon>
        <taxon>Solanoideae</taxon>
        <taxon>Hyoscyameae</taxon>
        <taxon>Anisodus</taxon>
    </lineage>
</organism>
<keyword evidence="2" id="KW-0646">Protease inhibitor</keyword>
<dbReference type="AlphaFoldDB" id="A0A9Q1MUN7"/>
<dbReference type="GO" id="GO:0004867">
    <property type="term" value="F:serine-type endopeptidase inhibitor activity"/>
    <property type="evidence" value="ECO:0007669"/>
    <property type="project" value="UniProtKB-KW"/>
</dbReference>
<dbReference type="InterPro" id="IPR003465">
    <property type="entry name" value="Prot_inh_I20"/>
</dbReference>
<keyword evidence="7" id="KW-1185">Reference proteome</keyword>
<accession>A0A9Q1MUN7</accession>
<feature type="signal peptide" evidence="5">
    <location>
        <begin position="1"/>
        <end position="29"/>
    </location>
</feature>
<protein>
    <recommendedName>
        <fullName evidence="8">Proteinase inhibitor</fullName>
    </recommendedName>
</protein>
<feature type="chain" id="PRO_5040293185" description="Proteinase inhibitor" evidence="5">
    <location>
        <begin position="30"/>
        <end position="81"/>
    </location>
</feature>
<keyword evidence="3" id="KW-0722">Serine protease inhibitor</keyword>
<dbReference type="Pfam" id="PF02428">
    <property type="entry name" value="Prot_inhib_II"/>
    <property type="match status" value="1"/>
</dbReference>
<evidence type="ECO:0000256" key="4">
    <source>
        <dbReference type="ARBA" id="ARBA00023157"/>
    </source>
</evidence>
<name>A0A9Q1MUN7_9SOLA</name>
<dbReference type="InterPro" id="IPR051391">
    <property type="entry name" value="Protease_inhibitor_I20"/>
</dbReference>
<dbReference type="PANTHER" id="PTHR33832">
    <property type="entry name" value="SERINE-TYPE ENDOPEPTIDASE INHIBITOR"/>
    <property type="match status" value="1"/>
</dbReference>
<dbReference type="EMBL" id="JAJAGQ010000003">
    <property type="protein sequence ID" value="KAJ8568837.1"/>
    <property type="molecule type" value="Genomic_DNA"/>
</dbReference>
<gene>
    <name evidence="6" type="ORF">K7X08_032468</name>
</gene>
<dbReference type="SUPFAM" id="SSF100897">
    <property type="entry name" value="Plant proteinase inhibitors"/>
    <property type="match status" value="1"/>
</dbReference>
<evidence type="ECO:0008006" key="8">
    <source>
        <dbReference type="Google" id="ProtNLM"/>
    </source>
</evidence>
<proteinExistence type="inferred from homology"/>
<evidence type="ECO:0000256" key="1">
    <source>
        <dbReference type="ARBA" id="ARBA00007766"/>
    </source>
</evidence>
<dbReference type="Proteomes" id="UP001152561">
    <property type="component" value="Unassembled WGS sequence"/>
</dbReference>
<sequence length="81" mass="8660">MASSKVGVLTLLLLCVFLLGSNYMEFAEAQICPQFCEPNVAYMTCPSSGNTKLHPTCTNCCKAGKGCKLFRKDGSLICTGT</sequence>
<dbReference type="Gene3D" id="3.30.60.30">
    <property type="match status" value="1"/>
</dbReference>